<accession>A0A024FWW2</accession>
<dbReference type="EMBL" id="CAIX01001318">
    <property type="protein sequence ID" value="CCI11605.1"/>
    <property type="molecule type" value="Genomic_DNA"/>
</dbReference>
<dbReference type="OrthoDB" id="123093at2759"/>
<comment type="caution">
    <text evidence="1">The sequence shown here is derived from an EMBL/GenBank/DDBJ whole genome shotgun (WGS) entry which is preliminary data.</text>
</comment>
<keyword evidence="2" id="KW-1185">Reference proteome</keyword>
<evidence type="ECO:0000313" key="1">
    <source>
        <dbReference type="EMBL" id="CCI11605.1"/>
    </source>
</evidence>
<organism evidence="1 2">
    <name type="scientific">Albugo candida</name>
    <dbReference type="NCBI Taxonomy" id="65357"/>
    <lineage>
        <taxon>Eukaryota</taxon>
        <taxon>Sar</taxon>
        <taxon>Stramenopiles</taxon>
        <taxon>Oomycota</taxon>
        <taxon>Peronosporomycetes</taxon>
        <taxon>Albuginales</taxon>
        <taxon>Albuginaceae</taxon>
        <taxon>Albugo</taxon>
    </lineage>
</organism>
<reference evidence="1 2" key="1">
    <citation type="submission" date="2012-05" db="EMBL/GenBank/DDBJ databases">
        <title>Recombination and specialization in a pathogen metapopulation.</title>
        <authorList>
            <person name="Gardiner A."/>
            <person name="Kemen E."/>
            <person name="Schultz-Larsen T."/>
            <person name="MacLean D."/>
            <person name="Van Oosterhout C."/>
            <person name="Jones J.D.G."/>
        </authorList>
    </citation>
    <scope>NUCLEOTIDE SEQUENCE [LARGE SCALE GENOMIC DNA]</scope>
    <source>
        <strain evidence="1 2">Ac Nc2</strain>
    </source>
</reference>
<dbReference type="AlphaFoldDB" id="A0A024FWW2"/>
<dbReference type="STRING" id="65357.A0A024FWW2"/>
<proteinExistence type="predicted"/>
<dbReference type="InParanoid" id="A0A024FWW2"/>
<evidence type="ECO:0000313" key="2">
    <source>
        <dbReference type="Proteomes" id="UP000053237"/>
    </source>
</evidence>
<dbReference type="Proteomes" id="UP000053237">
    <property type="component" value="Unassembled WGS sequence"/>
</dbReference>
<sequence length="198" mass="23036">MGVQQNKISYLEEFSRAASEAHWGLFSVQDERSMEEISYNRSERETLAIGANMPLPPMYRGSTKKEKRKVMDIYMAYDRCVRVLNASTGSRVFLMPKSEVDITEEDWLYYFLSAQICEKDDCEKLDRDARHLSMDTNLQDADSRVMRLLADYMRILDMHDLEMFTISEPKMAVLTSVEGVYISRIRLTDFSSCLGYLK</sequence>
<name>A0A024FWW2_9STRA</name>
<protein>
    <submittedName>
        <fullName evidence="1">Uncharacterized protein</fullName>
    </submittedName>
</protein>
<gene>
    <name evidence="1" type="ORF">BN9_131780</name>
</gene>